<proteinExistence type="predicted"/>
<evidence type="ECO:0000313" key="3">
    <source>
        <dbReference type="Proteomes" id="UP000034430"/>
    </source>
</evidence>
<protein>
    <recommendedName>
        <fullName evidence="4">DUF916 domain-containing protein</fullName>
    </recommendedName>
</protein>
<evidence type="ECO:0000256" key="1">
    <source>
        <dbReference type="SAM" id="Phobius"/>
    </source>
</evidence>
<sequence length="331" mass="36983">MRKILKTTICVFVLIVIFFFTKEASALTLSPIRFEISGNPGDTLQQEITLINETNRAETYSVSYSNFEAQGESGDPAFVAPKDGLGTWIRIESNSIAIPARQQKIIPFTINIPKDADPGGHFAVIFWGTSGGDTSSGVSIGAKTGVLVLLSVNGDVKENAGLLSFNTVGKQFWYSTLPVSFEYRFKNDGGDRIKPQGKIIIHNTVFFPTEYLNANRVEGNILPASTRKFKVDWINYERSKEYVAPTGFFAKFWSDVSYQWKNFAVGFYTARLNVAYGASGEHAKGTAFLFVFPWQLVLVMLVVFIVVFWGGKKVIKRYNKFIIDKNRLNGN</sequence>
<name>A0A0G0HW38_9BACT</name>
<keyword evidence="1" id="KW-1133">Transmembrane helix</keyword>
<dbReference type="EMBL" id="LBTU01000037">
    <property type="protein sequence ID" value="KKQ46507.1"/>
    <property type="molecule type" value="Genomic_DNA"/>
</dbReference>
<comment type="caution">
    <text evidence="2">The sequence shown here is derived from an EMBL/GenBank/DDBJ whole genome shotgun (WGS) entry which is preliminary data.</text>
</comment>
<feature type="transmembrane region" description="Helical" evidence="1">
    <location>
        <begin position="287"/>
        <end position="310"/>
    </location>
</feature>
<dbReference type="AlphaFoldDB" id="A0A0G0HW38"/>
<dbReference type="Proteomes" id="UP000034430">
    <property type="component" value="Unassembled WGS sequence"/>
</dbReference>
<organism evidence="2 3">
    <name type="scientific">Candidatus Yanofskybacteria bacterium GW2011_GWC2_37_9</name>
    <dbReference type="NCBI Taxonomy" id="1619028"/>
    <lineage>
        <taxon>Bacteria</taxon>
        <taxon>Candidatus Yanofskyibacteriota</taxon>
    </lineage>
</organism>
<evidence type="ECO:0008006" key="4">
    <source>
        <dbReference type="Google" id="ProtNLM"/>
    </source>
</evidence>
<reference evidence="2 3" key="1">
    <citation type="journal article" date="2015" name="Nature">
        <title>rRNA introns, odd ribosomes, and small enigmatic genomes across a large radiation of phyla.</title>
        <authorList>
            <person name="Brown C.T."/>
            <person name="Hug L.A."/>
            <person name="Thomas B.C."/>
            <person name="Sharon I."/>
            <person name="Castelle C.J."/>
            <person name="Singh A."/>
            <person name="Wilkins M.J."/>
            <person name="Williams K.H."/>
            <person name="Banfield J.F."/>
        </authorList>
    </citation>
    <scope>NUCLEOTIDE SEQUENCE [LARGE SCALE GENOMIC DNA]</scope>
</reference>
<evidence type="ECO:0000313" key="2">
    <source>
        <dbReference type="EMBL" id="KKQ46507.1"/>
    </source>
</evidence>
<accession>A0A0G0HW38</accession>
<keyword evidence="1" id="KW-0472">Membrane</keyword>
<keyword evidence="1" id="KW-0812">Transmembrane</keyword>
<gene>
    <name evidence="2" type="ORF">US65_C0037G0009</name>
</gene>